<name>A0AC61MV66_9FIRM</name>
<dbReference type="Proteomes" id="UP000682782">
    <property type="component" value="Chromosome"/>
</dbReference>
<proteinExistence type="predicted"/>
<evidence type="ECO:0000313" key="1">
    <source>
        <dbReference type="EMBL" id="QUC66369.1"/>
    </source>
</evidence>
<organism evidence="1 2">
    <name type="scientific">Aristaeella hokkaidonensis</name>
    <dbReference type="NCBI Taxonomy" id="3046382"/>
    <lineage>
        <taxon>Bacteria</taxon>
        <taxon>Bacillati</taxon>
        <taxon>Bacillota</taxon>
        <taxon>Clostridia</taxon>
        <taxon>Eubacteriales</taxon>
        <taxon>Aristaeellaceae</taxon>
        <taxon>Aristaeella</taxon>
    </lineage>
</organism>
<gene>
    <name evidence="1" type="ORF">JYE49_10930</name>
</gene>
<dbReference type="EMBL" id="CP068393">
    <property type="protein sequence ID" value="QUC66369.1"/>
    <property type="molecule type" value="Genomic_DNA"/>
</dbReference>
<protein>
    <submittedName>
        <fullName evidence="1">Uncharacterized protein</fullName>
    </submittedName>
</protein>
<accession>A0AC61MV66</accession>
<evidence type="ECO:0000313" key="2">
    <source>
        <dbReference type="Proteomes" id="UP000682782"/>
    </source>
</evidence>
<keyword evidence="2" id="KW-1185">Reference proteome</keyword>
<reference evidence="1" key="1">
    <citation type="submission" date="2021-01" db="EMBL/GenBank/DDBJ databases">
        <title>Complete genome sequence of Clostridiales bacterium R-7.</title>
        <authorList>
            <person name="Mahoney-Kurpe S.C."/>
            <person name="Palevich N."/>
            <person name="Koike S."/>
            <person name="Moon C.D."/>
            <person name="Attwood G.T."/>
        </authorList>
    </citation>
    <scope>NUCLEOTIDE SEQUENCE</scope>
    <source>
        <strain evidence="1">R-7</strain>
    </source>
</reference>
<sequence length="1605" mass="179988">MKKIDMKKTLDERVRNTEWTDANTRNVLRKIRNAEAARREYSPRRLMPAAVALLLVFGIGIAALTGKPGGPDPIRDKDKYTAQPIVTALSVGQGEGTGDLLVGNTSDEDSLQPVNLSCEKQGICVNVVAGLATGNESSVQYTIQDLDNKYPGLEMEPDRIINTICPEDGAADGSRNVNEITTCDVNADEAYRNKYIIGDHHSRKIQGEDREITLGIRDMRIVQRAAIDLHPYIQEYAKPQEGKITKVYGGEQKILDTDEKLSVPLGRDDMLLTGIGWIDNQLHVRIEYTGEGLSKNGKWYDQACDVWISGDYIDPAKAEYGVDYTMLTGSGKAGVATNQYEEILACGPDNYDEVSLILNYSVLVDVVQDDWTVNLPLSTICPEIEPAEKTAAETDDEWQNAIKGRVHDFLTCWQQKELDGMLAMCTEPWRSEQSLLRQILDNRIPESWQVTDIKGEGWPVVTVGCEIRMQSEADVGFYLVKMKKEADGLWYFEPAGLGEGNSVYSVWFNMKDEDVILSSNETGSTVKAGEIPAFVSRINEFYTCWSKGDKEGMLALCPPDMRDTGYENFMIYLQSLPGTPLEWKIGQLYGKPEDDVRGAACEGIHWSPNGSKVMNLADIVVKKESDGQWYIIPASIDEIANSYAKTADGIAPLPEDEWHTTLSGRLDEFLTCWQKKDKDGLLALCTTPWRSEWDKLNQLLENRTPKNWEIKWVKESGLPVVTVGCSISMQSEDEDGFFRFTAKKETDGLWYFEPHKMWDTKITVDPPYSITDKDLILTGNEKGSQAKAEEIPPFVNRITDFLTLWNKGNTKGMLALCQPSMRNDERHVATVEFMVKDGYKPIEWKIGRLYGAPEEDARGAACELTIRHRDGQEILYPVDITETKEADGQWYISCMSIEQIMSDMLQAEQKAAEEEELRRNDSVSEEVFDRANLFYNCWMDRDKEGMLALCMPVKEGSAFGSLADNVLEFGTPKALLSEEILGTGNTNTRKVHMEVEIRTPGGNIIPYDVHFTMKKAGDGLWYVGVDETDFNIMSITRTESVPDTVEEVRESREEPDIDSILKELRPVGSASEQPDWVILQVVAGLVKDGECWLEYSLQAAEGKQAGFDYSTKWFAYLYTGDFQKQFMLESIQDPICLEMDAGTGAATYLGRYKCYYPYEDVKLEDLYLSTGLSDLKISKTYHTDLKPILQEYGKTEEGMISRDHAVHVGVPEEIKVLDTGSPLNIHLGTKDAVLTGIGWIDGQLHIQIKDEGSKKARDENDAFHSPSFDLQIIARDMDTGKIVNVETEYSPVVWLDSDYCKDRYEVILNCGPEELDRLSLEACISSPFQNTHGDYGHIYLSATIPMSMISNHEIPVYYGDFYDDMMANSVKVSMELGKNKLSGPEAIDVKIGVTNVSGRKLEESVTLYDPDGKIIEEFGRNGLDVGETREWSGQWTVTEEQLKDETITFYVEYSDYIDREESLTKFKLSVSKFITKEEAPAQEAVPSPAPAARSGRPVRVDMELGKDKLSGPETIDVTIKLTNVSGDTLAGPVILYDPDGNQVAEYSEADFAAGETKEWTGKWTVTEAQLAEGKVGFSVKYSDYREGTTELMAHKLTFSQSVTRE</sequence>